<sequence>MIMTRISHTLYKGLSDIITGIYGEIIPEPADILLDVDTAHNYLNISDDRKTAHKTNKNLNRPNTPERFQERDISSGVEQSEFLLGATLLGCGCWGIIPLESRGVLPQYSQDRRDVRDWK</sequence>
<evidence type="ECO:0000256" key="5">
    <source>
        <dbReference type="SAM" id="MobiDB-lite"/>
    </source>
</evidence>
<dbReference type="InterPro" id="IPR051051">
    <property type="entry name" value="E3_ubiq-ligase_TRIM/RNF"/>
</dbReference>
<dbReference type="Pfam" id="PF13765">
    <property type="entry name" value="PRY"/>
    <property type="match status" value="1"/>
</dbReference>
<evidence type="ECO:0000256" key="1">
    <source>
        <dbReference type="ARBA" id="ARBA00022723"/>
    </source>
</evidence>
<keyword evidence="8" id="KW-1185">Reference proteome</keyword>
<dbReference type="InterPro" id="IPR006574">
    <property type="entry name" value="PRY"/>
</dbReference>
<protein>
    <recommendedName>
        <fullName evidence="6">SPRY-associated domain-containing protein</fullName>
    </recommendedName>
</protein>
<evidence type="ECO:0000256" key="3">
    <source>
        <dbReference type="ARBA" id="ARBA00022833"/>
    </source>
</evidence>
<reference evidence="7" key="1">
    <citation type="submission" date="2023-05" db="EMBL/GenBank/DDBJ databases">
        <authorList>
            <person name="Stuckert A."/>
        </authorList>
    </citation>
    <scope>NUCLEOTIDE SEQUENCE</scope>
</reference>
<dbReference type="InterPro" id="IPR043136">
    <property type="entry name" value="B30.2/SPRY_sf"/>
</dbReference>
<dbReference type="Gene3D" id="2.60.120.920">
    <property type="match status" value="1"/>
</dbReference>
<feature type="region of interest" description="Disordered" evidence="5">
    <location>
        <begin position="51"/>
        <end position="70"/>
    </location>
</feature>
<dbReference type="Proteomes" id="UP001162483">
    <property type="component" value="Unassembled WGS sequence"/>
</dbReference>
<evidence type="ECO:0000259" key="6">
    <source>
        <dbReference type="SMART" id="SM00589"/>
    </source>
</evidence>
<gene>
    <name evidence="7" type="ORF">SPARVUS_LOCUS11764394</name>
</gene>
<dbReference type="SMART" id="SM00589">
    <property type="entry name" value="PRY"/>
    <property type="match status" value="1"/>
</dbReference>
<name>A0ABN9FCA7_9NEOB</name>
<accession>A0ABN9FCA7</accession>
<keyword evidence="2" id="KW-0863">Zinc-finger</keyword>
<proteinExistence type="predicted"/>
<comment type="caution">
    <text evidence="7">The sequence shown here is derived from an EMBL/GenBank/DDBJ whole genome shotgun (WGS) entry which is preliminary data.</text>
</comment>
<evidence type="ECO:0000313" key="8">
    <source>
        <dbReference type="Proteomes" id="UP001162483"/>
    </source>
</evidence>
<dbReference type="PANTHER" id="PTHR25465:SF41">
    <property type="entry name" value="E3 UBIQUITIN-PROTEIN LIGASE RNF135"/>
    <property type="match status" value="1"/>
</dbReference>
<feature type="domain" description="SPRY-associated" evidence="6">
    <location>
        <begin position="29"/>
        <end position="74"/>
    </location>
</feature>
<dbReference type="SUPFAM" id="SSF49899">
    <property type="entry name" value="Concanavalin A-like lectins/glucanases"/>
    <property type="match status" value="1"/>
</dbReference>
<keyword evidence="1" id="KW-0479">Metal-binding</keyword>
<dbReference type="PANTHER" id="PTHR25465">
    <property type="entry name" value="B-BOX DOMAIN CONTAINING"/>
    <property type="match status" value="1"/>
</dbReference>
<evidence type="ECO:0000256" key="2">
    <source>
        <dbReference type="ARBA" id="ARBA00022771"/>
    </source>
</evidence>
<organism evidence="7 8">
    <name type="scientific">Staurois parvus</name>
    <dbReference type="NCBI Taxonomy" id="386267"/>
    <lineage>
        <taxon>Eukaryota</taxon>
        <taxon>Metazoa</taxon>
        <taxon>Chordata</taxon>
        <taxon>Craniata</taxon>
        <taxon>Vertebrata</taxon>
        <taxon>Euteleostomi</taxon>
        <taxon>Amphibia</taxon>
        <taxon>Batrachia</taxon>
        <taxon>Anura</taxon>
        <taxon>Neobatrachia</taxon>
        <taxon>Ranoidea</taxon>
        <taxon>Ranidae</taxon>
        <taxon>Staurois</taxon>
    </lineage>
</organism>
<keyword evidence="4" id="KW-0175">Coiled coil</keyword>
<evidence type="ECO:0000256" key="4">
    <source>
        <dbReference type="ARBA" id="ARBA00023054"/>
    </source>
</evidence>
<evidence type="ECO:0000313" key="7">
    <source>
        <dbReference type="EMBL" id="CAI9594665.1"/>
    </source>
</evidence>
<keyword evidence="3" id="KW-0862">Zinc</keyword>
<dbReference type="InterPro" id="IPR013320">
    <property type="entry name" value="ConA-like_dom_sf"/>
</dbReference>
<dbReference type="EMBL" id="CATNWA010016691">
    <property type="protein sequence ID" value="CAI9594665.1"/>
    <property type="molecule type" value="Genomic_DNA"/>
</dbReference>